<dbReference type="Pfam" id="PF10011">
    <property type="entry name" value="DUF2254"/>
    <property type="match status" value="1"/>
</dbReference>
<feature type="transmembrane region" description="Helical" evidence="1">
    <location>
        <begin position="20"/>
        <end position="40"/>
    </location>
</feature>
<dbReference type="RefSeq" id="WP_121917741.1">
    <property type="nucleotide sequence ID" value="NZ_REFV01000010.1"/>
</dbReference>
<comment type="caution">
    <text evidence="2">The sequence shown here is derived from an EMBL/GenBank/DDBJ whole genome shotgun (WGS) entry which is preliminary data.</text>
</comment>
<dbReference type="AlphaFoldDB" id="A0A3M0FYC6"/>
<proteinExistence type="predicted"/>
<organism evidence="2 3">
    <name type="scientific">Dokdonia sinensis</name>
    <dbReference type="NCBI Taxonomy" id="2479847"/>
    <lineage>
        <taxon>Bacteria</taxon>
        <taxon>Pseudomonadati</taxon>
        <taxon>Bacteroidota</taxon>
        <taxon>Flavobacteriia</taxon>
        <taxon>Flavobacteriales</taxon>
        <taxon>Flavobacteriaceae</taxon>
        <taxon>Dokdonia</taxon>
    </lineage>
</organism>
<dbReference type="EMBL" id="REFV01000010">
    <property type="protein sequence ID" value="RMB57634.1"/>
    <property type="molecule type" value="Genomic_DNA"/>
</dbReference>
<gene>
    <name evidence="2" type="ORF">EAX61_11010</name>
</gene>
<reference evidence="2 3" key="1">
    <citation type="submission" date="2018-10" db="EMBL/GenBank/DDBJ databases">
        <title>Dokdonia luteus sp. nov., isolated from sea water.</title>
        <authorList>
            <person name="Zhou L.Y."/>
            <person name="Du Z.J."/>
        </authorList>
    </citation>
    <scope>NUCLEOTIDE SEQUENCE [LARGE SCALE GENOMIC DNA]</scope>
    <source>
        <strain evidence="2 3">SH27</strain>
    </source>
</reference>
<keyword evidence="1" id="KW-1133">Transmembrane helix</keyword>
<accession>A0A3M0FYC6</accession>
<sequence length="430" mass="48944">MNKLYTQLRLLYSRITGNIAFYPSVIALLGLFFALFMLYAEERGISKYLIENTPWLVINDADTARTLLSTFIGGIISLMVFSFSMVMLLLNQASSNYSPRILPGLISNKKHQYVLGFYIAVIIYCIIVLLSIEPTENKYQLPGFAVLIGIILGIHVLGAFIYFIHSISQAIQINNITDRIFEVARKRLQTLIEKEKEVSGIENFEDIDGWHGYKSTESGHLNDIAFDSLAKLATDCDVKVKMLVAKGEFVLADVPIVKVSKELNEENQELLQSCFGFSRSEIVRLNYVLGFKQLTEIALKAMSPGINDPGTAITCIDYLTELFALRMLKRDKSYILNKNKVALVSLDTVDFDQLLYFIFASLRQYCKADFVMMHKMLISLYYLKNVDCVDDTYKKEIAEQAHLILDDARAYIKNESDLKKLEEFTDKFDA</sequence>
<feature type="transmembrane region" description="Helical" evidence="1">
    <location>
        <begin position="67"/>
        <end position="90"/>
    </location>
</feature>
<feature type="transmembrane region" description="Helical" evidence="1">
    <location>
        <begin position="111"/>
        <end position="132"/>
    </location>
</feature>
<keyword evidence="1" id="KW-0812">Transmembrane</keyword>
<dbReference type="InterPro" id="IPR018723">
    <property type="entry name" value="DUF2254_membrane"/>
</dbReference>
<evidence type="ECO:0000313" key="2">
    <source>
        <dbReference type="EMBL" id="RMB57634.1"/>
    </source>
</evidence>
<evidence type="ECO:0000256" key="1">
    <source>
        <dbReference type="SAM" id="Phobius"/>
    </source>
</evidence>
<name>A0A3M0FYC6_9FLAO</name>
<evidence type="ECO:0000313" key="3">
    <source>
        <dbReference type="Proteomes" id="UP000281985"/>
    </source>
</evidence>
<dbReference type="Proteomes" id="UP000281985">
    <property type="component" value="Unassembled WGS sequence"/>
</dbReference>
<feature type="transmembrane region" description="Helical" evidence="1">
    <location>
        <begin position="144"/>
        <end position="164"/>
    </location>
</feature>
<keyword evidence="3" id="KW-1185">Reference proteome</keyword>
<keyword evidence="1" id="KW-0472">Membrane</keyword>
<dbReference type="OrthoDB" id="2955631at2"/>
<protein>
    <submittedName>
        <fullName evidence="2">DUF2254 domain-containing protein</fullName>
    </submittedName>
</protein>